<gene>
    <name evidence="1" type="primary">Necator_chrV.g17812</name>
    <name evidence="1" type="ORF">RB195_013022</name>
</gene>
<organism evidence="1 2">
    <name type="scientific">Necator americanus</name>
    <name type="common">Human hookworm</name>
    <dbReference type="NCBI Taxonomy" id="51031"/>
    <lineage>
        <taxon>Eukaryota</taxon>
        <taxon>Metazoa</taxon>
        <taxon>Ecdysozoa</taxon>
        <taxon>Nematoda</taxon>
        <taxon>Chromadorea</taxon>
        <taxon>Rhabditida</taxon>
        <taxon>Rhabditina</taxon>
        <taxon>Rhabditomorpha</taxon>
        <taxon>Strongyloidea</taxon>
        <taxon>Ancylostomatidae</taxon>
        <taxon>Bunostominae</taxon>
        <taxon>Necator</taxon>
    </lineage>
</organism>
<evidence type="ECO:0000313" key="1">
    <source>
        <dbReference type="EMBL" id="KAK6753789.1"/>
    </source>
</evidence>
<dbReference type="EMBL" id="JAVFWL010000005">
    <property type="protein sequence ID" value="KAK6753789.1"/>
    <property type="molecule type" value="Genomic_DNA"/>
</dbReference>
<name>A0ABR1DTR8_NECAM</name>
<keyword evidence="2" id="KW-1185">Reference proteome</keyword>
<reference evidence="1 2" key="1">
    <citation type="submission" date="2023-08" db="EMBL/GenBank/DDBJ databases">
        <title>A Necator americanus chromosomal reference genome.</title>
        <authorList>
            <person name="Ilik V."/>
            <person name="Petrzelkova K.J."/>
            <person name="Pardy F."/>
            <person name="Fuh T."/>
            <person name="Niatou-Singa F.S."/>
            <person name="Gouil Q."/>
            <person name="Baker L."/>
            <person name="Ritchie M.E."/>
            <person name="Jex A.R."/>
            <person name="Gazzola D."/>
            <person name="Li H."/>
            <person name="Toshio Fujiwara R."/>
            <person name="Zhan B."/>
            <person name="Aroian R.V."/>
            <person name="Pafco B."/>
            <person name="Schwarz E.M."/>
        </authorList>
    </citation>
    <scope>NUCLEOTIDE SEQUENCE [LARGE SCALE GENOMIC DNA]</scope>
    <source>
        <strain evidence="1 2">Aroian</strain>
        <tissue evidence="1">Whole animal</tissue>
    </source>
</reference>
<comment type="caution">
    <text evidence="1">The sequence shown here is derived from an EMBL/GenBank/DDBJ whole genome shotgun (WGS) entry which is preliminary data.</text>
</comment>
<proteinExistence type="predicted"/>
<evidence type="ECO:0000313" key="2">
    <source>
        <dbReference type="Proteomes" id="UP001303046"/>
    </source>
</evidence>
<accession>A0ABR1DTR8</accession>
<dbReference type="Proteomes" id="UP001303046">
    <property type="component" value="Unassembled WGS sequence"/>
</dbReference>
<sequence>MFMKRCSPVLNTFSGVGEPPLPILREYFRTSLNRQGPPAPELEYIHKPKYAVKEVLVRIQEMENQKSGGDLKISEVFFGCTTSFEVVTGVRQGTVAELFPHVQLRHRLYHGENSRPMSSDFVLAPIVCSFTDLEYASDIIIFAENSTKLQNVVILVSKPMDYVYGLMDTSTCGFIGNNTASRKILSKDALRPLLHPPS</sequence>
<protein>
    <submittedName>
        <fullName evidence="1">Uncharacterized protein</fullName>
    </submittedName>
</protein>